<organism evidence="1 2">
    <name type="scientific">Diphasiastrum complanatum</name>
    <name type="common">Issler's clubmoss</name>
    <name type="synonym">Lycopodium complanatum</name>
    <dbReference type="NCBI Taxonomy" id="34168"/>
    <lineage>
        <taxon>Eukaryota</taxon>
        <taxon>Viridiplantae</taxon>
        <taxon>Streptophyta</taxon>
        <taxon>Embryophyta</taxon>
        <taxon>Tracheophyta</taxon>
        <taxon>Lycopodiopsida</taxon>
        <taxon>Lycopodiales</taxon>
        <taxon>Lycopodiaceae</taxon>
        <taxon>Lycopodioideae</taxon>
        <taxon>Diphasiastrum</taxon>
    </lineage>
</organism>
<reference evidence="2" key="1">
    <citation type="journal article" date="2024" name="Proc. Natl. Acad. Sci. U.S.A.">
        <title>Extraordinary preservation of gene collinearity over three hundred million years revealed in homosporous lycophytes.</title>
        <authorList>
            <person name="Li C."/>
            <person name="Wickell D."/>
            <person name="Kuo L.Y."/>
            <person name="Chen X."/>
            <person name="Nie B."/>
            <person name="Liao X."/>
            <person name="Peng D."/>
            <person name="Ji J."/>
            <person name="Jenkins J."/>
            <person name="Williams M."/>
            <person name="Shu S."/>
            <person name="Plott C."/>
            <person name="Barry K."/>
            <person name="Rajasekar S."/>
            <person name="Grimwood J."/>
            <person name="Han X."/>
            <person name="Sun S."/>
            <person name="Hou Z."/>
            <person name="He W."/>
            <person name="Dai G."/>
            <person name="Sun C."/>
            <person name="Schmutz J."/>
            <person name="Leebens-Mack J.H."/>
            <person name="Li F.W."/>
            <person name="Wang L."/>
        </authorList>
    </citation>
    <scope>NUCLEOTIDE SEQUENCE [LARGE SCALE GENOMIC DNA]</scope>
    <source>
        <strain evidence="2">cv. PW_Plant_1</strain>
    </source>
</reference>
<accession>A0ACC2ECV9</accession>
<dbReference type="Proteomes" id="UP001162992">
    <property type="component" value="Chromosome 2"/>
</dbReference>
<proteinExistence type="predicted"/>
<gene>
    <name evidence="1" type="ORF">O6H91_02G011600</name>
</gene>
<comment type="caution">
    <text evidence="1">The sequence shown here is derived from an EMBL/GenBank/DDBJ whole genome shotgun (WGS) entry which is preliminary data.</text>
</comment>
<evidence type="ECO:0000313" key="1">
    <source>
        <dbReference type="EMBL" id="KAJ7564297.1"/>
    </source>
</evidence>
<protein>
    <submittedName>
        <fullName evidence="1">Uncharacterized protein</fullName>
    </submittedName>
</protein>
<sequence>MRLQIFNLFTLVLLFCLQERHVHSAWWGWTGSQQLKELAPPLLNPQDSHPLFSAHIVKALEAAEVAQDHSKALALVKQARIEILEHSCWHHAYASLFTNCRQIINDEEKKARLALKLTDCFLRVSGRSPLVPCPESIPVSLCTQGMNEHVNSVYLAFFIDVASACHRLQTEAFILETKVTANLLKSDTSELGGILSNMEQQSNQIFDQAQTIVDVQRKLRDDHVVVQEGIIGIQDDIEAGATILKLYVTLTHEQLQNASSLQEGFADQQQAMSKQQYRFSETLAVEFSNLKTKTGDIDNSIKRNLIGQGKLLSGQAAAMAALNILVKLHIATAEEIRSSIESIAKEDLKNWEELQAWQRELEAVSMRMGRLLASMRRNQETLSSKASHMFALIESLFAFNLAIIYESQMFRTTLFYVIVAILIWLVTAAKETRDKREFLFCASFIILGFESLLLHSAKLDVYTEQTAIFWIRGLLLVPAWALLIHGYLTYRDDDMAGFLSFQSIQRKLMEEAEGHLNKLIDKGGPSYPSHGLKQNYPQHKSPSQKILNKALSFQRKKRQR</sequence>
<keyword evidence="2" id="KW-1185">Reference proteome</keyword>
<evidence type="ECO:0000313" key="2">
    <source>
        <dbReference type="Proteomes" id="UP001162992"/>
    </source>
</evidence>
<dbReference type="EMBL" id="CM055093">
    <property type="protein sequence ID" value="KAJ7564297.1"/>
    <property type="molecule type" value="Genomic_DNA"/>
</dbReference>
<name>A0ACC2ECV9_DIPCM</name>